<feature type="chain" id="PRO_5044760581" description="Right handed beta helix domain-containing protein" evidence="2">
    <location>
        <begin position="27"/>
        <end position="295"/>
    </location>
</feature>
<keyword evidence="1" id="KW-0812">Transmembrane</keyword>
<accession>A0ABD3NQX0</accession>
<keyword evidence="1" id="KW-0472">Membrane</keyword>
<sequence>MLTFSLLACPLSNLLLLSLLQLTTNALILYDDGSSHSVTESLNDAVNLRSGSTLLFSGEDYTIRAPPGSESAVRLYMSSTLNMTSGEIVGGDLVDGNSVVMEKGTFIGVGVVVGSASIAEFHPGATVRGGSHVGGLVTSDGNVLVSEELQSGNKGGDALIGLYFSSTITIHGGNFIGGRGISSYGNSLHVAYEAVANVYGGSFHGSFLARDRGVIIVHGCLSRVGNRLIGHLDSGDSIDVELVEDNGGQVVVQTPNFAQTCERYRRRSSGEQTRIGAVLTFNMLWAVAGNFLVYF</sequence>
<reference evidence="3 4" key="1">
    <citation type="submission" date="2024-10" db="EMBL/GenBank/DDBJ databases">
        <title>Updated reference genomes for cyclostephanoid diatoms.</title>
        <authorList>
            <person name="Roberts W.R."/>
            <person name="Alverson A.J."/>
        </authorList>
    </citation>
    <scope>NUCLEOTIDE SEQUENCE [LARGE SCALE GENOMIC DNA]</scope>
    <source>
        <strain evidence="3 4">AJA010-31</strain>
    </source>
</reference>
<organism evidence="3 4">
    <name type="scientific">Cyclotella atomus</name>
    <dbReference type="NCBI Taxonomy" id="382360"/>
    <lineage>
        <taxon>Eukaryota</taxon>
        <taxon>Sar</taxon>
        <taxon>Stramenopiles</taxon>
        <taxon>Ochrophyta</taxon>
        <taxon>Bacillariophyta</taxon>
        <taxon>Coscinodiscophyceae</taxon>
        <taxon>Thalassiosirophycidae</taxon>
        <taxon>Stephanodiscales</taxon>
        <taxon>Stephanodiscaceae</taxon>
        <taxon>Cyclotella</taxon>
    </lineage>
</organism>
<keyword evidence="4" id="KW-1185">Reference proteome</keyword>
<proteinExistence type="predicted"/>
<name>A0ABD3NQX0_9STRA</name>
<gene>
    <name evidence="3" type="ORF">ACHAWO_012043</name>
</gene>
<comment type="caution">
    <text evidence="3">The sequence shown here is derived from an EMBL/GenBank/DDBJ whole genome shotgun (WGS) entry which is preliminary data.</text>
</comment>
<keyword evidence="2" id="KW-0732">Signal</keyword>
<protein>
    <recommendedName>
        <fullName evidence="5">Right handed beta helix domain-containing protein</fullName>
    </recommendedName>
</protein>
<dbReference type="Proteomes" id="UP001530400">
    <property type="component" value="Unassembled WGS sequence"/>
</dbReference>
<feature type="signal peptide" evidence="2">
    <location>
        <begin position="1"/>
        <end position="26"/>
    </location>
</feature>
<feature type="transmembrane region" description="Helical" evidence="1">
    <location>
        <begin position="275"/>
        <end position="294"/>
    </location>
</feature>
<keyword evidence="1" id="KW-1133">Transmembrane helix</keyword>
<evidence type="ECO:0008006" key="5">
    <source>
        <dbReference type="Google" id="ProtNLM"/>
    </source>
</evidence>
<evidence type="ECO:0000256" key="1">
    <source>
        <dbReference type="SAM" id="Phobius"/>
    </source>
</evidence>
<evidence type="ECO:0000313" key="3">
    <source>
        <dbReference type="EMBL" id="KAL3778555.1"/>
    </source>
</evidence>
<evidence type="ECO:0000313" key="4">
    <source>
        <dbReference type="Proteomes" id="UP001530400"/>
    </source>
</evidence>
<dbReference type="EMBL" id="JALLPJ020000980">
    <property type="protein sequence ID" value="KAL3778555.1"/>
    <property type="molecule type" value="Genomic_DNA"/>
</dbReference>
<evidence type="ECO:0000256" key="2">
    <source>
        <dbReference type="SAM" id="SignalP"/>
    </source>
</evidence>
<dbReference type="AlphaFoldDB" id="A0ABD3NQX0"/>